<keyword evidence="11" id="KW-1185">Reference proteome</keyword>
<feature type="domain" description="Methyltransferase type 11" evidence="9">
    <location>
        <begin position="57"/>
        <end position="150"/>
    </location>
</feature>
<proteinExistence type="inferred from homology"/>
<evidence type="ECO:0000256" key="4">
    <source>
        <dbReference type="ARBA" id="ARBA00022603"/>
    </source>
</evidence>
<comment type="pathway">
    <text evidence="2 8">Cofactor biosynthesis; biotin biosynthesis.</text>
</comment>
<comment type="caution">
    <text evidence="10">The sequence shown here is derived from an EMBL/GenBank/DDBJ whole genome shotgun (WGS) entry which is preliminary data.</text>
</comment>
<keyword evidence="5 8" id="KW-0808">Transferase</keyword>
<evidence type="ECO:0000256" key="8">
    <source>
        <dbReference type="HAMAP-Rule" id="MF_00835"/>
    </source>
</evidence>
<dbReference type="EMBL" id="JFFR01000025">
    <property type="protein sequence ID" value="KDN27877.1"/>
    <property type="molecule type" value="Genomic_DNA"/>
</dbReference>
<keyword evidence="4 8" id="KW-0489">Methyltransferase</keyword>
<dbReference type="InterPro" id="IPR050602">
    <property type="entry name" value="Malonyl-ACP_OMT"/>
</dbReference>
<evidence type="ECO:0000259" key="9">
    <source>
        <dbReference type="Pfam" id="PF08241"/>
    </source>
</evidence>
<name>A0A066UPR0_9VIBR</name>
<dbReference type="OrthoDB" id="9760689at2"/>
<keyword evidence="6 8" id="KW-0949">S-adenosyl-L-methionine</keyword>
<dbReference type="EC" id="2.1.1.197" evidence="3 8"/>
<dbReference type="GO" id="GO:0010340">
    <property type="term" value="F:carboxyl-O-methyltransferase activity"/>
    <property type="evidence" value="ECO:0007669"/>
    <property type="project" value="UniProtKB-UniRule"/>
</dbReference>
<evidence type="ECO:0000256" key="2">
    <source>
        <dbReference type="ARBA" id="ARBA00004746"/>
    </source>
</evidence>
<dbReference type="NCBIfam" id="TIGR02072">
    <property type="entry name" value="BioC"/>
    <property type="match status" value="1"/>
</dbReference>
<protein>
    <recommendedName>
        <fullName evidence="3 8">Malonyl-[acyl-carrier protein] O-methyltransferase</fullName>
        <shortName evidence="8">Malonyl-ACP O-methyltransferase</shortName>
        <ecNumber evidence="3 8">2.1.1.197</ecNumber>
    </recommendedName>
    <alternativeName>
        <fullName evidence="8">Biotin synthesis protein BioC</fullName>
    </alternativeName>
</protein>
<dbReference type="HAMAP" id="MF_00835">
    <property type="entry name" value="BioC"/>
    <property type="match status" value="1"/>
</dbReference>
<reference evidence="10 11" key="1">
    <citation type="submission" date="2014-02" db="EMBL/GenBank/DDBJ databases">
        <title>Vibrio fortis Dalian14 Genome Sequencing.</title>
        <authorList>
            <person name="Wang Y."/>
            <person name="Song L."/>
            <person name="Liu G."/>
            <person name="Ding J."/>
        </authorList>
    </citation>
    <scope>NUCLEOTIDE SEQUENCE [LARGE SCALE GENOMIC DNA]</scope>
    <source>
        <strain evidence="10 11">Dalian14</strain>
    </source>
</reference>
<dbReference type="GO" id="GO:0009102">
    <property type="term" value="P:biotin biosynthetic process"/>
    <property type="evidence" value="ECO:0007669"/>
    <property type="project" value="UniProtKB-UniRule"/>
</dbReference>
<dbReference type="Pfam" id="PF08241">
    <property type="entry name" value="Methyltransf_11"/>
    <property type="match status" value="1"/>
</dbReference>
<dbReference type="STRING" id="212667.VFDL14_02535"/>
<dbReference type="PANTHER" id="PTHR13090:SF1">
    <property type="entry name" value="ARGININE-HYDROXYLASE NDUFAF5, MITOCHONDRIAL"/>
    <property type="match status" value="1"/>
</dbReference>
<evidence type="ECO:0000313" key="10">
    <source>
        <dbReference type="EMBL" id="KDN27877.1"/>
    </source>
</evidence>
<dbReference type="SUPFAM" id="SSF53335">
    <property type="entry name" value="S-adenosyl-L-methionine-dependent methyltransferases"/>
    <property type="match status" value="1"/>
</dbReference>
<dbReference type="AlphaFoldDB" id="A0A066UPR0"/>
<dbReference type="RefSeq" id="WP_032552089.1">
    <property type="nucleotide sequence ID" value="NZ_JFFR01000025.1"/>
</dbReference>
<dbReference type="InterPro" id="IPR011814">
    <property type="entry name" value="BioC"/>
</dbReference>
<keyword evidence="7 8" id="KW-0093">Biotin biosynthesis</keyword>
<dbReference type="InterPro" id="IPR029063">
    <property type="entry name" value="SAM-dependent_MTases_sf"/>
</dbReference>
<comment type="similarity">
    <text evidence="8">Belongs to the methyltransferase superfamily.</text>
</comment>
<evidence type="ECO:0000256" key="3">
    <source>
        <dbReference type="ARBA" id="ARBA00012327"/>
    </source>
</evidence>
<dbReference type="Proteomes" id="UP000027219">
    <property type="component" value="Unassembled WGS sequence"/>
</dbReference>
<dbReference type="PANTHER" id="PTHR13090">
    <property type="entry name" value="ARGININE-HYDROXYLASE NDUFAF5, MITOCHONDRIAL"/>
    <property type="match status" value="1"/>
</dbReference>
<evidence type="ECO:0000256" key="1">
    <source>
        <dbReference type="ARBA" id="ARBA00000852"/>
    </source>
</evidence>
<accession>A0A066UPR0</accession>
<dbReference type="GO" id="GO:0008757">
    <property type="term" value="F:S-adenosylmethionine-dependent methyltransferase activity"/>
    <property type="evidence" value="ECO:0007669"/>
    <property type="project" value="InterPro"/>
</dbReference>
<dbReference type="Gene3D" id="3.40.50.150">
    <property type="entry name" value="Vaccinia Virus protein VP39"/>
    <property type="match status" value="1"/>
</dbReference>
<gene>
    <name evidence="8" type="primary">bioC</name>
    <name evidence="10" type="ORF">VFDL14_02535</name>
</gene>
<sequence length="267" mass="29822">MSQQAVVDNYTVQDKKAIADAFGKAAKNYDKHAEFQRDVGQRLLDKLPNDLTGYQALDLGCGTGYFSKRLIERGATVVCADLSLGMLEQAKQRCGDGVAVYQQADAEALPFEDDRFDLVFSSLALQWCDDLSMPLREMKRVTRQGGSIAFSTLLDGSLIELKKAWSKIDSHQHVNHFITANQVKIALAQSSCVRHLLDLPSITVWYDSAFELMRDLKGIGANHVSGRSQGLTSRRMLQLVEQEYRTFQNHQGFLPATYQVCLGVIQL</sequence>
<dbReference type="InterPro" id="IPR013216">
    <property type="entry name" value="Methyltransf_11"/>
</dbReference>
<comment type="function">
    <text evidence="8">Converts the free carboxyl group of a malonyl-thioester to its methyl ester by transfer of a methyl group from S-adenosyl-L-methionine (SAM). It allows to synthesize pimeloyl-ACP via the fatty acid synthetic pathway.</text>
</comment>
<dbReference type="GO" id="GO:0032259">
    <property type="term" value="P:methylation"/>
    <property type="evidence" value="ECO:0007669"/>
    <property type="project" value="UniProtKB-KW"/>
</dbReference>
<evidence type="ECO:0000256" key="6">
    <source>
        <dbReference type="ARBA" id="ARBA00022691"/>
    </source>
</evidence>
<dbReference type="GO" id="GO:0102130">
    <property type="term" value="F:malonyl-CoA methyltransferase activity"/>
    <property type="evidence" value="ECO:0007669"/>
    <property type="project" value="UniProtKB-EC"/>
</dbReference>
<dbReference type="CDD" id="cd02440">
    <property type="entry name" value="AdoMet_MTases"/>
    <property type="match status" value="1"/>
</dbReference>
<organism evidence="10 11">
    <name type="scientific">Vibrio fortis</name>
    <dbReference type="NCBI Taxonomy" id="212667"/>
    <lineage>
        <taxon>Bacteria</taxon>
        <taxon>Pseudomonadati</taxon>
        <taxon>Pseudomonadota</taxon>
        <taxon>Gammaproteobacteria</taxon>
        <taxon>Vibrionales</taxon>
        <taxon>Vibrionaceae</taxon>
        <taxon>Vibrio</taxon>
    </lineage>
</organism>
<evidence type="ECO:0000313" key="11">
    <source>
        <dbReference type="Proteomes" id="UP000027219"/>
    </source>
</evidence>
<evidence type="ECO:0000256" key="5">
    <source>
        <dbReference type="ARBA" id="ARBA00022679"/>
    </source>
</evidence>
<comment type="catalytic activity">
    <reaction evidence="1 8">
        <text>malonyl-[ACP] + S-adenosyl-L-methionine = malonyl-[ACP] methyl ester + S-adenosyl-L-homocysteine</text>
        <dbReference type="Rhea" id="RHEA:17105"/>
        <dbReference type="Rhea" id="RHEA-COMP:9623"/>
        <dbReference type="Rhea" id="RHEA-COMP:9954"/>
        <dbReference type="ChEBI" id="CHEBI:57856"/>
        <dbReference type="ChEBI" id="CHEBI:59789"/>
        <dbReference type="ChEBI" id="CHEBI:78449"/>
        <dbReference type="ChEBI" id="CHEBI:78845"/>
        <dbReference type="EC" id="2.1.1.197"/>
    </reaction>
</comment>
<dbReference type="UniPathway" id="UPA00078"/>
<evidence type="ECO:0000256" key="7">
    <source>
        <dbReference type="ARBA" id="ARBA00022756"/>
    </source>
</evidence>